<keyword evidence="5" id="KW-0472">Membrane</keyword>
<keyword evidence="1" id="KW-0808">Transferase</keyword>
<dbReference type="Proteomes" id="UP000239494">
    <property type="component" value="Unassembled WGS sequence"/>
</dbReference>
<name>A0A2T0THK8_9PSEU</name>
<evidence type="ECO:0000256" key="4">
    <source>
        <dbReference type="SAM" id="MobiDB-lite"/>
    </source>
</evidence>
<dbReference type="EMBL" id="PVTF01000002">
    <property type="protein sequence ID" value="PRY45177.1"/>
    <property type="molecule type" value="Genomic_DNA"/>
</dbReference>
<feature type="domain" description="Signal transduction histidine kinase subgroup 3 dimerisation and phosphoacceptor" evidence="6">
    <location>
        <begin position="199"/>
        <end position="263"/>
    </location>
</feature>
<dbReference type="GO" id="GO:0046983">
    <property type="term" value="F:protein dimerization activity"/>
    <property type="evidence" value="ECO:0007669"/>
    <property type="project" value="InterPro"/>
</dbReference>
<evidence type="ECO:0000313" key="7">
    <source>
        <dbReference type="EMBL" id="PRY45177.1"/>
    </source>
</evidence>
<keyword evidence="5" id="KW-1133">Transmembrane helix</keyword>
<organism evidence="7 8">
    <name type="scientific">Umezawaea tangerina</name>
    <dbReference type="NCBI Taxonomy" id="84725"/>
    <lineage>
        <taxon>Bacteria</taxon>
        <taxon>Bacillati</taxon>
        <taxon>Actinomycetota</taxon>
        <taxon>Actinomycetes</taxon>
        <taxon>Pseudonocardiales</taxon>
        <taxon>Pseudonocardiaceae</taxon>
        <taxon>Umezawaea</taxon>
    </lineage>
</organism>
<dbReference type="Gene3D" id="3.30.565.10">
    <property type="entry name" value="Histidine kinase-like ATPase, C-terminal domain"/>
    <property type="match status" value="2"/>
</dbReference>
<dbReference type="OrthoDB" id="5241784at2"/>
<keyword evidence="5" id="KW-0812">Transmembrane</keyword>
<keyword evidence="2 7" id="KW-0418">Kinase</keyword>
<dbReference type="Pfam" id="PF07730">
    <property type="entry name" value="HisKA_3"/>
    <property type="match status" value="2"/>
</dbReference>
<feature type="transmembrane region" description="Helical" evidence="5">
    <location>
        <begin position="535"/>
        <end position="553"/>
    </location>
</feature>
<evidence type="ECO:0000256" key="5">
    <source>
        <dbReference type="SAM" id="Phobius"/>
    </source>
</evidence>
<evidence type="ECO:0000256" key="1">
    <source>
        <dbReference type="ARBA" id="ARBA00022679"/>
    </source>
</evidence>
<dbReference type="GO" id="GO:0000155">
    <property type="term" value="F:phosphorelay sensor kinase activity"/>
    <property type="evidence" value="ECO:0007669"/>
    <property type="project" value="InterPro"/>
</dbReference>
<dbReference type="InterPro" id="IPR050482">
    <property type="entry name" value="Sensor_HK_TwoCompSys"/>
</dbReference>
<dbReference type="PANTHER" id="PTHR24421:SF63">
    <property type="entry name" value="SENSOR HISTIDINE KINASE DESK"/>
    <property type="match status" value="1"/>
</dbReference>
<feature type="region of interest" description="Disordered" evidence="4">
    <location>
        <begin position="383"/>
        <end position="403"/>
    </location>
</feature>
<dbReference type="InterPro" id="IPR011712">
    <property type="entry name" value="Sig_transdc_His_kin_sub3_dim/P"/>
</dbReference>
<dbReference type="AlphaFoldDB" id="A0A2T0THK8"/>
<keyword evidence="3" id="KW-0902">Two-component regulatory system</keyword>
<protein>
    <submittedName>
        <fullName evidence="7">Signal transduction histidine kinase</fullName>
    </submittedName>
</protein>
<comment type="caution">
    <text evidence="7">The sequence shown here is derived from an EMBL/GenBank/DDBJ whole genome shotgun (WGS) entry which is preliminary data.</text>
</comment>
<dbReference type="Gene3D" id="1.20.5.1930">
    <property type="match status" value="2"/>
</dbReference>
<dbReference type="CDD" id="cd16917">
    <property type="entry name" value="HATPase_UhpB-NarQ-NarX-like"/>
    <property type="match status" value="2"/>
</dbReference>
<feature type="transmembrane region" description="Helical" evidence="5">
    <location>
        <begin position="463"/>
        <end position="483"/>
    </location>
</feature>
<feature type="compositionally biased region" description="Basic and acidic residues" evidence="4">
    <location>
        <begin position="392"/>
        <end position="403"/>
    </location>
</feature>
<feature type="domain" description="Signal transduction histidine kinase subgroup 3 dimerisation and phosphoacceptor" evidence="6">
    <location>
        <begin position="577"/>
        <end position="643"/>
    </location>
</feature>
<evidence type="ECO:0000313" key="8">
    <source>
        <dbReference type="Proteomes" id="UP000239494"/>
    </source>
</evidence>
<evidence type="ECO:0000256" key="3">
    <source>
        <dbReference type="ARBA" id="ARBA00023012"/>
    </source>
</evidence>
<dbReference type="InterPro" id="IPR036890">
    <property type="entry name" value="HATPase_C_sf"/>
</dbReference>
<proteinExistence type="predicted"/>
<dbReference type="PANTHER" id="PTHR24421">
    <property type="entry name" value="NITRATE/NITRITE SENSOR PROTEIN NARX-RELATED"/>
    <property type="match status" value="1"/>
</dbReference>
<dbReference type="GO" id="GO:0016020">
    <property type="term" value="C:membrane"/>
    <property type="evidence" value="ECO:0007669"/>
    <property type="project" value="InterPro"/>
</dbReference>
<gene>
    <name evidence="7" type="ORF">CLV43_102742</name>
</gene>
<dbReference type="SUPFAM" id="SSF55874">
    <property type="entry name" value="ATPase domain of HSP90 chaperone/DNA topoisomerase II/histidine kinase"/>
    <property type="match status" value="2"/>
</dbReference>
<feature type="transmembrane region" description="Helical" evidence="5">
    <location>
        <begin position="157"/>
        <end position="175"/>
    </location>
</feature>
<feature type="transmembrane region" description="Helical" evidence="5">
    <location>
        <begin position="57"/>
        <end position="77"/>
    </location>
</feature>
<reference evidence="7 8" key="1">
    <citation type="submission" date="2018-03" db="EMBL/GenBank/DDBJ databases">
        <title>Genomic Encyclopedia of Archaeal and Bacterial Type Strains, Phase II (KMG-II): from individual species to whole genera.</title>
        <authorList>
            <person name="Goeker M."/>
        </authorList>
    </citation>
    <scope>NUCLEOTIDE SEQUENCE [LARGE SCALE GENOMIC DNA]</scope>
    <source>
        <strain evidence="7 8">DSM 44720</strain>
    </source>
</reference>
<evidence type="ECO:0000256" key="2">
    <source>
        <dbReference type="ARBA" id="ARBA00022777"/>
    </source>
</evidence>
<feature type="transmembrane region" description="Helical" evidence="5">
    <location>
        <begin position="409"/>
        <end position="433"/>
    </location>
</feature>
<feature type="transmembrane region" description="Helical" evidence="5">
    <location>
        <begin position="30"/>
        <end position="51"/>
    </location>
</feature>
<feature type="transmembrane region" description="Helical" evidence="5">
    <location>
        <begin position="89"/>
        <end position="109"/>
    </location>
</feature>
<feature type="transmembrane region" description="Helical" evidence="5">
    <location>
        <begin position="439"/>
        <end position="456"/>
    </location>
</feature>
<accession>A0A2T0THK8</accession>
<keyword evidence="8" id="KW-1185">Reference proteome</keyword>
<sequence length="767" mass="82239">MGADVAARLVTVLSPSSGSEDRATGLAPRIALFVVAVVFAAFVVNAFQYVVEEGATPARLIPAGVCLALMMVLQLGFFSRPGAAVRGRLGYAALTVQALLTFVPMAFYGEAWTGMPGFLAGDALLVLRLTPGWVAFAAITAVTGVVQARLTGIPLEIAYIVNLTVVVGLVVYGLSRLRQLVHELQEARREVAGLAVARERLRFARDLHDLLGFSLSAITLKSELTHRLVPRQPKRAEQELGEILEISRQALSDVREVASSYRELSLDDELSSARSVLAAAEVVVDVRADDTELPPRVRTVLATVLREGVTNLLRHSKAEHCAITVSRAGGSVDIEVVNDGVRAAVPTDHGNGIGNLTQRVRALGGTLTADADDDHYRLRASIPLDTADDDPPADHEQARRGPEMAPRRSFLITTAVFTGYALNTSVFVFAAHLTLPSRLVVWACVTGSLALMLGFFSRPTAPVRSPLGVLALLLQVVLTYLPIVLFQNPFLGLTGFLAGAALLVLPARFGIPVFLAAVVSAGGAHWVFGGNTINVGYGFLVTINHGLVVFGLSRLRSMVQDLHDARTDLANLAVTKERLRFARDLHDLLGYSLSAITLKSELTHRVVCRDPERAQQELSGILAISRQALSDVRAVASSYREMSLDEETTSARSLLAAANVNVVLHLDPCDLPPPIRTTLATVLREGVTNLLRHSNAENCEITLAVTEDRLTMEITNDGLLTTDPDDGTGSGIHNLTARVKDIGGTLQAGTPDGTTYRLRAEIPLAQV</sequence>
<evidence type="ECO:0000259" key="6">
    <source>
        <dbReference type="Pfam" id="PF07730"/>
    </source>
</evidence>